<accession>A0ABR2MQM1</accession>
<feature type="region of interest" description="Disordered" evidence="1">
    <location>
        <begin position="209"/>
        <end position="230"/>
    </location>
</feature>
<dbReference type="EMBL" id="JBBWWR010000005">
    <property type="protein sequence ID" value="KAK8966390.1"/>
    <property type="molecule type" value="Genomic_DNA"/>
</dbReference>
<evidence type="ECO:0008006" key="4">
    <source>
        <dbReference type="Google" id="ProtNLM"/>
    </source>
</evidence>
<gene>
    <name evidence="2" type="ORF">KSP40_PGU002103</name>
</gene>
<dbReference type="Proteomes" id="UP001412067">
    <property type="component" value="Unassembled WGS sequence"/>
</dbReference>
<dbReference type="PANTHER" id="PTHR35497">
    <property type="entry name" value="ACYL-UDP-N-ACETYLGLUCOSAMINE O-ACYLTRANSFERASE"/>
    <property type="match status" value="1"/>
</dbReference>
<comment type="caution">
    <text evidence="2">The sequence shown here is derived from an EMBL/GenBank/DDBJ whole genome shotgun (WGS) entry which is preliminary data.</text>
</comment>
<dbReference type="PANTHER" id="PTHR35497:SF1">
    <property type="entry name" value="ACYL-UDP-N-ACETYLGLUCOSAMINE O-ACYLTRANSFERASE"/>
    <property type="match status" value="1"/>
</dbReference>
<keyword evidence="3" id="KW-1185">Reference proteome</keyword>
<proteinExistence type="predicted"/>
<reference evidence="2 3" key="1">
    <citation type="journal article" date="2022" name="Nat. Plants">
        <title>Genomes of leafy and leafless Platanthera orchids illuminate the evolution of mycoheterotrophy.</title>
        <authorList>
            <person name="Li M.H."/>
            <person name="Liu K.W."/>
            <person name="Li Z."/>
            <person name="Lu H.C."/>
            <person name="Ye Q.L."/>
            <person name="Zhang D."/>
            <person name="Wang J.Y."/>
            <person name="Li Y.F."/>
            <person name="Zhong Z.M."/>
            <person name="Liu X."/>
            <person name="Yu X."/>
            <person name="Liu D.K."/>
            <person name="Tu X.D."/>
            <person name="Liu B."/>
            <person name="Hao Y."/>
            <person name="Liao X.Y."/>
            <person name="Jiang Y.T."/>
            <person name="Sun W.H."/>
            <person name="Chen J."/>
            <person name="Chen Y.Q."/>
            <person name="Ai Y."/>
            <person name="Zhai J.W."/>
            <person name="Wu S.S."/>
            <person name="Zhou Z."/>
            <person name="Hsiao Y.Y."/>
            <person name="Wu W.L."/>
            <person name="Chen Y.Y."/>
            <person name="Lin Y.F."/>
            <person name="Hsu J.L."/>
            <person name="Li C.Y."/>
            <person name="Wang Z.W."/>
            <person name="Zhao X."/>
            <person name="Zhong W.Y."/>
            <person name="Ma X.K."/>
            <person name="Ma L."/>
            <person name="Huang J."/>
            <person name="Chen G.Z."/>
            <person name="Huang M.Z."/>
            <person name="Huang L."/>
            <person name="Peng D.H."/>
            <person name="Luo Y.B."/>
            <person name="Zou S.Q."/>
            <person name="Chen S.P."/>
            <person name="Lan S."/>
            <person name="Tsai W.C."/>
            <person name="Van de Peer Y."/>
            <person name="Liu Z.J."/>
        </authorList>
    </citation>
    <scope>NUCLEOTIDE SEQUENCE [LARGE SCALE GENOMIC DNA]</scope>
    <source>
        <strain evidence="2">Lor288</strain>
    </source>
</reference>
<evidence type="ECO:0000256" key="1">
    <source>
        <dbReference type="SAM" id="MobiDB-lite"/>
    </source>
</evidence>
<sequence length="398" mass="45258">MDRKNSTLKNAGALNLREVAARATLRSVRQQGHVYVELRPVGKHSIFFCTLCLTPCFNENVLYAHLKGNLHFRRLVSAKITLLLPNPWPFNDGVLFFNNSREDEVSSAADSTSDHERIRKCRGVRRNLSISYTPPFEENSNMELKIIGYGHIGAKIHEDDEGGSKFSRIWCAWLGDGNSDGCDESLQSPKCDFAIVNFPYTVNLGRKYSTDDENGSPSPGSFFQTDEFGRRKKRKRKRKCDICQQTFLPGRDASTLLNLRTGRFACTSRNNSGAFHVFHISCLIHWVLFCEFELWAEREMNARGTRGRRGKAATKNLQFSSIFCSECYGTGIVLEGNDLEKLELALAEARRYKVNVVNAQRAWMRSPENLQKCSTGLCFRSEDTVKLQVHTTEFCFVF</sequence>
<protein>
    <recommendedName>
        <fullName evidence="4">C2H2-type domain-containing protein</fullName>
    </recommendedName>
</protein>
<feature type="compositionally biased region" description="Polar residues" evidence="1">
    <location>
        <begin position="215"/>
        <end position="224"/>
    </location>
</feature>
<evidence type="ECO:0000313" key="3">
    <source>
        <dbReference type="Proteomes" id="UP001412067"/>
    </source>
</evidence>
<organism evidence="2 3">
    <name type="scientific">Platanthera guangdongensis</name>
    <dbReference type="NCBI Taxonomy" id="2320717"/>
    <lineage>
        <taxon>Eukaryota</taxon>
        <taxon>Viridiplantae</taxon>
        <taxon>Streptophyta</taxon>
        <taxon>Embryophyta</taxon>
        <taxon>Tracheophyta</taxon>
        <taxon>Spermatophyta</taxon>
        <taxon>Magnoliopsida</taxon>
        <taxon>Liliopsida</taxon>
        <taxon>Asparagales</taxon>
        <taxon>Orchidaceae</taxon>
        <taxon>Orchidoideae</taxon>
        <taxon>Orchideae</taxon>
        <taxon>Orchidinae</taxon>
        <taxon>Platanthera</taxon>
    </lineage>
</organism>
<name>A0ABR2MQM1_9ASPA</name>
<evidence type="ECO:0000313" key="2">
    <source>
        <dbReference type="EMBL" id="KAK8966390.1"/>
    </source>
</evidence>